<name>A0A3P1CZE4_9BACT</name>
<reference evidence="1 2" key="1">
    <citation type="submission" date="2018-11" db="EMBL/GenBank/DDBJ databases">
        <authorList>
            <person name="Zhou Z."/>
            <person name="Wang G."/>
        </authorList>
    </citation>
    <scope>NUCLEOTIDE SEQUENCE [LARGE SCALE GENOMIC DNA]</scope>
    <source>
        <strain evidence="1 2">KCTC42998</strain>
    </source>
</reference>
<proteinExistence type="predicted"/>
<dbReference type="Proteomes" id="UP000274271">
    <property type="component" value="Unassembled WGS sequence"/>
</dbReference>
<dbReference type="OrthoDB" id="764457at2"/>
<protein>
    <submittedName>
        <fullName evidence="1">DUF3368 domain-containing protein</fullName>
    </submittedName>
</protein>
<accession>A0A3P1CZE4</accession>
<keyword evidence="2" id="KW-1185">Reference proteome</keyword>
<sequence>MPEVLVVSDTSSIILLDKIGEIEILNKCFDKVYTTPIVAREFGISLPVWITVQETRNKIQQEKLNAIMDAGEASVLALASELGECYVLIDDNKARRYAEAVSQKYVGTLGLILRAKRLGVISTVRPLLEKIKKTDFWASESLYELILEEAGE</sequence>
<dbReference type="PANTHER" id="PTHR39550">
    <property type="entry name" value="SLL0658 PROTEIN"/>
    <property type="match status" value="1"/>
</dbReference>
<gene>
    <name evidence="1" type="ORF">EHT87_08320</name>
</gene>
<dbReference type="Pfam" id="PF11848">
    <property type="entry name" value="DUF3368"/>
    <property type="match status" value="1"/>
</dbReference>
<evidence type="ECO:0000313" key="2">
    <source>
        <dbReference type="Proteomes" id="UP000274271"/>
    </source>
</evidence>
<evidence type="ECO:0000313" key="1">
    <source>
        <dbReference type="EMBL" id="RRB18264.1"/>
    </source>
</evidence>
<dbReference type="PANTHER" id="PTHR39550:SF1">
    <property type="entry name" value="SLL0658 PROTEIN"/>
    <property type="match status" value="1"/>
</dbReference>
<organism evidence="1 2">
    <name type="scientific">Larkinella knui</name>
    <dbReference type="NCBI Taxonomy" id="2025310"/>
    <lineage>
        <taxon>Bacteria</taxon>
        <taxon>Pseudomonadati</taxon>
        <taxon>Bacteroidota</taxon>
        <taxon>Cytophagia</taxon>
        <taxon>Cytophagales</taxon>
        <taxon>Spirosomataceae</taxon>
        <taxon>Larkinella</taxon>
    </lineage>
</organism>
<dbReference type="InterPro" id="IPR021799">
    <property type="entry name" value="PIN-like_prokaryotic"/>
</dbReference>
<dbReference type="AlphaFoldDB" id="A0A3P1CZE4"/>
<dbReference type="EMBL" id="RQJP01000001">
    <property type="protein sequence ID" value="RRB18264.1"/>
    <property type="molecule type" value="Genomic_DNA"/>
</dbReference>
<comment type="caution">
    <text evidence="1">The sequence shown here is derived from an EMBL/GenBank/DDBJ whole genome shotgun (WGS) entry which is preliminary data.</text>
</comment>
<dbReference type="RefSeq" id="WP_124905683.1">
    <property type="nucleotide sequence ID" value="NZ_RQJP01000001.1"/>
</dbReference>